<dbReference type="AlphaFoldDB" id="A0A6M3IFP4"/>
<feature type="domain" description="NlpC/P60" evidence="5">
    <location>
        <begin position="56"/>
        <end position="136"/>
    </location>
</feature>
<name>A0A6M3IFP4_9ZZZZ</name>
<protein>
    <recommendedName>
        <fullName evidence="5">NlpC/P60 domain-containing protein</fullName>
    </recommendedName>
</protein>
<dbReference type="EMBL" id="MT141208">
    <property type="protein sequence ID" value="QJA56266.1"/>
    <property type="molecule type" value="Genomic_DNA"/>
</dbReference>
<keyword evidence="3" id="KW-0378">Hydrolase</keyword>
<dbReference type="InterPro" id="IPR000064">
    <property type="entry name" value="NLP_P60_dom"/>
</dbReference>
<evidence type="ECO:0000256" key="3">
    <source>
        <dbReference type="ARBA" id="ARBA00022801"/>
    </source>
</evidence>
<evidence type="ECO:0000256" key="4">
    <source>
        <dbReference type="ARBA" id="ARBA00022807"/>
    </source>
</evidence>
<evidence type="ECO:0000256" key="2">
    <source>
        <dbReference type="ARBA" id="ARBA00022670"/>
    </source>
</evidence>
<accession>A0A6M3IFP4</accession>
<dbReference type="Pfam" id="PF00877">
    <property type="entry name" value="NLPC_P60"/>
    <property type="match status" value="1"/>
</dbReference>
<evidence type="ECO:0000313" key="6">
    <source>
        <dbReference type="EMBL" id="QJA56266.1"/>
    </source>
</evidence>
<dbReference type="InterPro" id="IPR038765">
    <property type="entry name" value="Papain-like_cys_pep_sf"/>
</dbReference>
<reference evidence="6" key="1">
    <citation type="submission" date="2020-03" db="EMBL/GenBank/DDBJ databases">
        <title>The deep terrestrial virosphere.</title>
        <authorList>
            <person name="Holmfeldt K."/>
            <person name="Nilsson E."/>
            <person name="Simone D."/>
            <person name="Lopez-Fernandez M."/>
            <person name="Wu X."/>
            <person name="de Brujin I."/>
            <person name="Lundin D."/>
            <person name="Andersson A."/>
            <person name="Bertilsson S."/>
            <person name="Dopson M."/>
        </authorList>
    </citation>
    <scope>NUCLEOTIDE SEQUENCE</scope>
    <source>
        <strain evidence="6">MM415B01892</strain>
    </source>
</reference>
<gene>
    <name evidence="6" type="ORF">MM415B01892_0024</name>
</gene>
<dbReference type="SUPFAM" id="SSF54001">
    <property type="entry name" value="Cysteine proteinases"/>
    <property type="match status" value="1"/>
</dbReference>
<keyword evidence="2" id="KW-0645">Protease</keyword>
<dbReference type="GO" id="GO:0008234">
    <property type="term" value="F:cysteine-type peptidase activity"/>
    <property type="evidence" value="ECO:0007669"/>
    <property type="project" value="UniProtKB-KW"/>
</dbReference>
<keyword evidence="4" id="KW-0788">Thiol protease</keyword>
<dbReference type="GO" id="GO:0006508">
    <property type="term" value="P:proteolysis"/>
    <property type="evidence" value="ECO:0007669"/>
    <property type="project" value="UniProtKB-KW"/>
</dbReference>
<organism evidence="6">
    <name type="scientific">viral metagenome</name>
    <dbReference type="NCBI Taxonomy" id="1070528"/>
    <lineage>
        <taxon>unclassified sequences</taxon>
        <taxon>metagenomes</taxon>
        <taxon>organismal metagenomes</taxon>
    </lineage>
</organism>
<sequence length="140" mass="17053">MYHWSDKYIGRRLFEDEHGYKGHKMCLLLVLEILDKHLNFNVFNETKRLIQETEENWYEDYPYILVTHAHSYGNTLNNIKDLKEFDLVFFKIDNAVRHCGVMINDYGRFVHQLKDRPVQIDRLSSKHWSKRFFCGLRIKR</sequence>
<evidence type="ECO:0000259" key="5">
    <source>
        <dbReference type="Pfam" id="PF00877"/>
    </source>
</evidence>
<dbReference type="Gene3D" id="3.90.1720.10">
    <property type="entry name" value="endopeptidase domain like (from Nostoc punctiforme)"/>
    <property type="match status" value="1"/>
</dbReference>
<evidence type="ECO:0000256" key="1">
    <source>
        <dbReference type="ARBA" id="ARBA00007074"/>
    </source>
</evidence>
<comment type="similarity">
    <text evidence="1">Belongs to the peptidase C40 family.</text>
</comment>
<proteinExistence type="inferred from homology"/>